<reference evidence="1 2" key="1">
    <citation type="submission" date="2024-02" db="EMBL/GenBank/DDBJ databases">
        <authorList>
            <person name="Chen Y."/>
            <person name="Shah S."/>
            <person name="Dougan E. K."/>
            <person name="Thang M."/>
            <person name="Chan C."/>
        </authorList>
    </citation>
    <scope>NUCLEOTIDE SEQUENCE [LARGE SCALE GENOMIC DNA]</scope>
</reference>
<comment type="caution">
    <text evidence="1">The sequence shown here is derived from an EMBL/GenBank/DDBJ whole genome shotgun (WGS) entry which is preliminary data.</text>
</comment>
<evidence type="ECO:0000313" key="2">
    <source>
        <dbReference type="Proteomes" id="UP001642464"/>
    </source>
</evidence>
<keyword evidence="2" id="KW-1185">Reference proteome</keyword>
<accession>A0ABP0P4Z4</accession>
<evidence type="ECO:0000313" key="1">
    <source>
        <dbReference type="EMBL" id="CAK9070728.1"/>
    </source>
</evidence>
<name>A0ABP0P4Z4_9DINO</name>
<dbReference type="Proteomes" id="UP001642464">
    <property type="component" value="Unassembled WGS sequence"/>
</dbReference>
<gene>
    <name evidence="1" type="ORF">SCF082_LOCUS35125</name>
</gene>
<protein>
    <submittedName>
        <fullName evidence="1">Uncharacterized protein</fullName>
    </submittedName>
</protein>
<sequence>LEAMILMGLPIDTLSLTGFSDREACLNQLNIQLQDVDGVLSLVTAALKEAQDLMTPNDVMRIIRSKLTPIFEKRHMVFDIEVVNSVRDWVGMLPGSVTLKNAYLDRGKRNPDDTRKVPQSFTFMQRQYLPRRGIDLDLDQKTPVHLRQEDSCHDIFAMIKLNMSDQHLSQKPLLVYPAKLLSQCEEFWNKVNSTTMFYQAELDTERISELQELYKSFDSDFPNFGRAVDFYKSMISPRNLKPFQDLKFLRAPKANVRWCQVNLGERPPEPKAHVLQVVFHRR</sequence>
<feature type="non-terminal residue" evidence="1">
    <location>
        <position position="1"/>
    </location>
</feature>
<organism evidence="1 2">
    <name type="scientific">Durusdinium trenchii</name>
    <dbReference type="NCBI Taxonomy" id="1381693"/>
    <lineage>
        <taxon>Eukaryota</taxon>
        <taxon>Sar</taxon>
        <taxon>Alveolata</taxon>
        <taxon>Dinophyceae</taxon>
        <taxon>Suessiales</taxon>
        <taxon>Symbiodiniaceae</taxon>
        <taxon>Durusdinium</taxon>
    </lineage>
</organism>
<proteinExistence type="predicted"/>
<dbReference type="EMBL" id="CAXAMM010033101">
    <property type="protein sequence ID" value="CAK9070728.1"/>
    <property type="molecule type" value="Genomic_DNA"/>
</dbReference>